<reference evidence="6 8" key="2">
    <citation type="submission" date="2016-11" db="EMBL/GenBank/DDBJ databases">
        <authorList>
            <person name="Jaros S."/>
            <person name="Januszkiewicz K."/>
            <person name="Wedrychowicz H."/>
        </authorList>
    </citation>
    <scope>NUCLEOTIDE SEQUENCE [LARGE SCALE GENOMIC DNA]</scope>
    <source>
        <strain evidence="6 8">DSM 27621</strain>
    </source>
</reference>
<dbReference type="SUPFAM" id="SSF55486">
    <property type="entry name" value="Metalloproteases ('zincins'), catalytic domain"/>
    <property type="match status" value="1"/>
</dbReference>
<dbReference type="Proteomes" id="UP000184069">
    <property type="component" value="Unassembled WGS sequence"/>
</dbReference>
<dbReference type="STRING" id="1423959.SAMN05444407_103421"/>
<dbReference type="EMBL" id="FRBM01000003">
    <property type="protein sequence ID" value="SHL35717.1"/>
    <property type="molecule type" value="Genomic_DNA"/>
</dbReference>
<name>A0A1M6ZYZ3_9FLAO</name>
<feature type="chain" id="PRO_5009923490" evidence="3">
    <location>
        <begin position="22"/>
        <end position="929"/>
    </location>
</feature>
<evidence type="ECO:0000256" key="2">
    <source>
        <dbReference type="SAM" id="MobiDB-lite"/>
    </source>
</evidence>
<feature type="region of interest" description="Disordered" evidence="2">
    <location>
        <begin position="380"/>
        <end position="403"/>
    </location>
</feature>
<dbReference type="AlphaFoldDB" id="A0A1M6ZYZ3"/>
<dbReference type="GO" id="GO:0008237">
    <property type="term" value="F:metallopeptidase activity"/>
    <property type="evidence" value="ECO:0007669"/>
    <property type="project" value="InterPro"/>
</dbReference>
<evidence type="ECO:0000256" key="1">
    <source>
        <dbReference type="ARBA" id="ARBA00022729"/>
    </source>
</evidence>
<accession>A0A1M6ZYZ3</accession>
<dbReference type="OrthoDB" id="9792152at2"/>
<dbReference type="EMBL" id="MAYF01000002">
    <property type="protein sequence ID" value="OCA80518.1"/>
    <property type="molecule type" value="Genomic_DNA"/>
</dbReference>
<dbReference type="Gene3D" id="2.60.120.260">
    <property type="entry name" value="Galactose-binding domain-like"/>
    <property type="match status" value="1"/>
</dbReference>
<dbReference type="Gene3D" id="2.60.40.10">
    <property type="entry name" value="Immunoglobulins"/>
    <property type="match status" value="1"/>
</dbReference>
<gene>
    <name evidence="5" type="ORF">BBH99_04125</name>
    <name evidence="6" type="ORF">SAMN05444407_103421</name>
</gene>
<keyword evidence="1 3" id="KW-0732">Signal</keyword>
<dbReference type="Proteomes" id="UP000093508">
    <property type="component" value="Unassembled WGS sequence"/>
</dbReference>
<proteinExistence type="predicted"/>
<dbReference type="InterPro" id="IPR013783">
    <property type="entry name" value="Ig-like_fold"/>
</dbReference>
<dbReference type="Gene3D" id="3.40.390.10">
    <property type="entry name" value="Collagenase (Catalytic Domain)"/>
    <property type="match status" value="1"/>
</dbReference>
<evidence type="ECO:0000313" key="6">
    <source>
        <dbReference type="EMBL" id="SHL35717.1"/>
    </source>
</evidence>
<dbReference type="InterPro" id="IPR026444">
    <property type="entry name" value="Secre_tail"/>
</dbReference>
<organism evidence="6 8">
    <name type="scientific">Chryseobacterium contaminans</name>
    <dbReference type="NCBI Taxonomy" id="1423959"/>
    <lineage>
        <taxon>Bacteria</taxon>
        <taxon>Pseudomonadati</taxon>
        <taxon>Bacteroidota</taxon>
        <taxon>Flavobacteriia</taxon>
        <taxon>Flavobacteriales</taxon>
        <taxon>Weeksellaceae</taxon>
        <taxon>Chryseobacterium group</taxon>
        <taxon>Chryseobacterium</taxon>
    </lineage>
</organism>
<keyword evidence="7" id="KW-1185">Reference proteome</keyword>
<feature type="signal peptide" evidence="3">
    <location>
        <begin position="1"/>
        <end position="21"/>
    </location>
</feature>
<protein>
    <submittedName>
        <fullName evidence="6">Por secretion system C-terminal sorting domain-containing protein</fullName>
    </submittedName>
</protein>
<evidence type="ECO:0000259" key="4">
    <source>
        <dbReference type="Pfam" id="PF18962"/>
    </source>
</evidence>
<sequence>MKKKIYLLLAIAAIGGQGLHAQNFWKKTKINERNVIDSKRNIGADYSNAYILDINQLKSVLQAAPVSETGSATQSTVTIDIPGLDGKFEKYRVYETSNMAPELAAKFPEIKSYRGISVIDPEKRISFSLSPKGIKMILFSSRKPVVIEPVTKDASVYLVSPAVPEQLPGTINPGCLLEEGKGNSNNKKGNFPTDNTNDKKFRTYRLAVSVDGEFSEFHGNSVINSLAAVNDLMSYINPVYERDLSIHMNLINNNDQVIFLNKTTDPYTVPAIPILGALTGNDLNSQLQKTLTETIGEANYDIGVLFTNQTGGGNAGKIKAVCVDGGAVINPAPVFGYKIVLGKGAAYAGPVNGTGPQGFVYAMVIGHEMGHQYGANHTFSRPEGDGSATAPETGANREPGSGTTIMGYPGVTGTHDVADKHSDQFLHYSISQINNYIKTTSCGTSTNIANNPPIVNAGSDYTIPKGTPFKLTATASDPDNNAITYSWEEADISPPNPAGSGASGVYSYPDRMSATTPNFRVYPPTSSPTRYLPPLKEVLEGSLYSTWNMTSDVARNMKFISLVRDNAPGGGQTATDEATVNIDGSTGPFKITSLSLNQNYSSGSTHLLKWNVAGTNAAPINTQSVNILISTDGGTTFTPLVSNTANDGEEVITIPSTPAKKAFIIVESVGNIYYAASPAFAIDYNITMNCTQYPAVGTFAFSPGSPANININVANTTLIEDINIIMDLTYTDIKESALLLKGPADQGNQIFWLGSCSGTNVLKATFDQEGESPVMNCSNIGNNPHIEPIRLDLSKYYGQNPNGNWLIKALHTSDVLNNVTANSTSGTVNAAAIELCTRQPISTLAVNDMALEKDGFQIYPNPSNGKFNILMNKNTPTEVNIYDIAGRLVHSQGGITNDTRIDLTSFAKGNYIMVFNVNGKKIAKKVIIK</sequence>
<evidence type="ECO:0000256" key="3">
    <source>
        <dbReference type="SAM" id="SignalP"/>
    </source>
</evidence>
<evidence type="ECO:0000313" key="7">
    <source>
        <dbReference type="Proteomes" id="UP000093508"/>
    </source>
</evidence>
<evidence type="ECO:0000313" key="5">
    <source>
        <dbReference type="EMBL" id="OCA80518.1"/>
    </source>
</evidence>
<dbReference type="Pfam" id="PF18962">
    <property type="entry name" value="Por_Secre_tail"/>
    <property type="match status" value="1"/>
</dbReference>
<evidence type="ECO:0000313" key="8">
    <source>
        <dbReference type="Proteomes" id="UP000184069"/>
    </source>
</evidence>
<feature type="domain" description="Secretion system C-terminal sorting" evidence="4">
    <location>
        <begin position="858"/>
        <end position="928"/>
    </location>
</feature>
<dbReference type="Pfam" id="PF13583">
    <property type="entry name" value="Reprolysin_4"/>
    <property type="match status" value="1"/>
</dbReference>
<reference evidence="5 7" key="1">
    <citation type="submission" date="2016-07" db="EMBL/GenBank/DDBJ databases">
        <authorList>
            <person name="Jeong J.-J."/>
            <person name="Kim D.W."/>
            <person name="Sang M.K."/>
            <person name="Choi I.-G."/>
            <person name="Kim K.D."/>
        </authorList>
    </citation>
    <scope>NUCLEOTIDE SEQUENCE [LARGE SCALE GENOMIC DNA]</scope>
    <source>
        <strain evidence="5 7">C-26</strain>
    </source>
</reference>
<dbReference type="InterPro" id="IPR024079">
    <property type="entry name" value="MetalloPept_cat_dom_sf"/>
</dbReference>
<dbReference type="RefSeq" id="WP_066690748.1">
    <property type="nucleotide sequence ID" value="NZ_FRBM01000003.1"/>
</dbReference>
<dbReference type="NCBIfam" id="TIGR04183">
    <property type="entry name" value="Por_Secre_tail"/>
    <property type="match status" value="1"/>
</dbReference>